<dbReference type="InterPro" id="IPR018247">
    <property type="entry name" value="EF_Hand_1_Ca_BS"/>
</dbReference>
<feature type="compositionally biased region" description="Basic and acidic residues" evidence="4">
    <location>
        <begin position="1909"/>
        <end position="1926"/>
    </location>
</feature>
<dbReference type="PROSITE" id="PS00018">
    <property type="entry name" value="EF_HAND_1"/>
    <property type="match status" value="1"/>
</dbReference>
<keyword evidence="9" id="KW-1185">Reference proteome</keyword>
<dbReference type="InterPro" id="IPR051417">
    <property type="entry name" value="SDr/BOS_complex"/>
</dbReference>
<feature type="region of interest" description="Disordered" evidence="4">
    <location>
        <begin position="1887"/>
        <end position="1926"/>
    </location>
</feature>
<gene>
    <name evidence="8" type="ordered locus">Gmet_2043</name>
</gene>
<evidence type="ECO:0000259" key="6">
    <source>
        <dbReference type="Pfam" id="PF17210"/>
    </source>
</evidence>
<evidence type="ECO:0000313" key="9">
    <source>
        <dbReference type="Proteomes" id="UP000007073"/>
    </source>
</evidence>
<feature type="domain" description="SD-repeat containing protein B" evidence="6">
    <location>
        <begin position="1102"/>
        <end position="1210"/>
    </location>
</feature>
<dbReference type="InterPro" id="IPR047589">
    <property type="entry name" value="DUF11_rpt"/>
</dbReference>
<feature type="region of interest" description="Disordered" evidence="4">
    <location>
        <begin position="365"/>
        <end position="391"/>
    </location>
</feature>
<dbReference type="NCBIfam" id="TIGR01451">
    <property type="entry name" value="B_ant_repeat"/>
    <property type="match status" value="2"/>
</dbReference>
<feature type="domain" description="DUF7507" evidence="7">
    <location>
        <begin position="1214"/>
        <end position="1309"/>
    </location>
</feature>
<feature type="domain" description="DUF7507" evidence="7">
    <location>
        <begin position="1425"/>
        <end position="1521"/>
    </location>
</feature>
<dbReference type="InterPro" id="IPR033764">
    <property type="entry name" value="Sdr_B"/>
</dbReference>
<dbReference type="KEGG" id="gme:Gmet_2043"/>
<feature type="chain" id="PRO_5004223266" evidence="5">
    <location>
        <begin position="25"/>
        <end position="2604"/>
    </location>
</feature>
<feature type="domain" description="SD-repeat containing protein B" evidence="6">
    <location>
        <begin position="409"/>
        <end position="520"/>
    </location>
</feature>
<name>Q39U02_GEOMG</name>
<evidence type="ECO:0000256" key="5">
    <source>
        <dbReference type="SAM" id="SignalP"/>
    </source>
</evidence>
<feature type="domain" description="SD-repeat containing protein B" evidence="6">
    <location>
        <begin position="527"/>
        <end position="635"/>
    </location>
</feature>
<feature type="region of interest" description="Disordered" evidence="4">
    <location>
        <begin position="2024"/>
        <end position="2051"/>
    </location>
</feature>
<reference evidence="8 9" key="1">
    <citation type="submission" date="2005-10" db="EMBL/GenBank/DDBJ databases">
        <title>Complete sequence of Geobacter metallireducens GS-15.</title>
        <authorList>
            <consortium name="US DOE Joint Genome Institute"/>
            <person name="Copeland A."/>
            <person name="Lucas S."/>
            <person name="Lapidus A."/>
            <person name="Barry K."/>
            <person name="Detter J.C."/>
            <person name="Glavina T."/>
            <person name="Hammon N."/>
            <person name="Israni S."/>
            <person name="Pitluck S."/>
            <person name="Di Bartolo G."/>
            <person name="Chain P."/>
            <person name="Schmutz J."/>
            <person name="Larimer F."/>
            <person name="Land M."/>
            <person name="Kyrpides N."/>
            <person name="Ivanova N."/>
            <person name="Richardson P."/>
        </authorList>
    </citation>
    <scope>NUCLEOTIDE SEQUENCE [LARGE SCALE GENOMIC DNA]</scope>
    <source>
        <strain evidence="9">ATCC 53774 / DSM 7210 / GS-15</strain>
    </source>
</reference>
<evidence type="ECO:0000256" key="4">
    <source>
        <dbReference type="SAM" id="MobiDB-lite"/>
    </source>
</evidence>
<feature type="compositionally biased region" description="Basic and acidic residues" evidence="4">
    <location>
        <begin position="2036"/>
        <end position="2051"/>
    </location>
</feature>
<dbReference type="InterPro" id="IPR055354">
    <property type="entry name" value="DUF7507"/>
</dbReference>
<protein>
    <submittedName>
        <fullName evidence="8">Repeat-containing protein</fullName>
    </submittedName>
</protein>
<feature type="domain" description="SD-repeat containing protein B" evidence="6">
    <location>
        <begin position="642"/>
        <end position="750"/>
    </location>
</feature>
<dbReference type="PANTHER" id="PTHR23303:SF15">
    <property type="entry name" value="COLOSSIN-A"/>
    <property type="match status" value="1"/>
</dbReference>
<dbReference type="STRING" id="269799.Gmet_2043"/>
<accession>Q39U02</accession>
<evidence type="ECO:0000259" key="7">
    <source>
        <dbReference type="Pfam" id="PF24346"/>
    </source>
</evidence>
<evidence type="ECO:0000256" key="3">
    <source>
        <dbReference type="ARBA" id="ARBA00022729"/>
    </source>
</evidence>
<dbReference type="SUPFAM" id="SSF117074">
    <property type="entry name" value="Hypothetical protein PA1324"/>
    <property type="match status" value="8"/>
</dbReference>
<dbReference type="InterPro" id="IPR013783">
    <property type="entry name" value="Ig-like_fold"/>
</dbReference>
<keyword evidence="3 5" id="KW-0732">Signal</keyword>
<feature type="domain" description="SD-repeat containing protein B" evidence="6">
    <location>
        <begin position="872"/>
        <end position="980"/>
    </location>
</feature>
<dbReference type="Gene3D" id="2.60.40.10">
    <property type="entry name" value="Immunoglobulins"/>
    <property type="match status" value="8"/>
</dbReference>
<evidence type="ECO:0000313" key="8">
    <source>
        <dbReference type="EMBL" id="ABB32272.1"/>
    </source>
</evidence>
<feature type="signal peptide" evidence="5">
    <location>
        <begin position="1"/>
        <end position="24"/>
    </location>
</feature>
<feature type="domain" description="DUF7507" evidence="7">
    <location>
        <begin position="1322"/>
        <end position="1408"/>
    </location>
</feature>
<reference evidence="8 9" key="2">
    <citation type="journal article" date="2009" name="BMC Microbiol.">
        <title>The genome sequence of Geobacter metallireducens: features of metabolism, physiology and regulation common and dissimilar to Geobacter sulfurreducens.</title>
        <authorList>
            <person name="Aklujkar M."/>
            <person name="Krushkal J."/>
            <person name="DiBartolo G."/>
            <person name="Lapidus A."/>
            <person name="Land M.L."/>
            <person name="Lovley D.R."/>
        </authorList>
    </citation>
    <scope>NUCLEOTIDE SEQUENCE [LARGE SCALE GENOMIC DNA]</scope>
    <source>
        <strain evidence="9">ATCC 53774 / DSM 7210 / GS-15</strain>
    </source>
</reference>
<organism evidence="8 9">
    <name type="scientific">Geobacter metallireducens (strain ATCC 53774 / DSM 7210 / GS-15)</name>
    <dbReference type="NCBI Taxonomy" id="269799"/>
    <lineage>
        <taxon>Bacteria</taxon>
        <taxon>Pseudomonadati</taxon>
        <taxon>Thermodesulfobacteriota</taxon>
        <taxon>Desulfuromonadia</taxon>
        <taxon>Geobacterales</taxon>
        <taxon>Geobacteraceae</taxon>
        <taxon>Geobacter</taxon>
    </lineage>
</organism>
<feature type="compositionally biased region" description="Polar residues" evidence="4">
    <location>
        <begin position="379"/>
        <end position="391"/>
    </location>
</feature>
<dbReference type="eggNOG" id="COG4932">
    <property type="taxonomic scope" value="Bacteria"/>
</dbReference>
<dbReference type="PANTHER" id="PTHR23303">
    <property type="entry name" value="CARBOXYPEPTIDASE REGULATORY REGION-CONTAINING"/>
    <property type="match status" value="1"/>
</dbReference>
<feature type="domain" description="SD-repeat containing protein B" evidence="6">
    <location>
        <begin position="987"/>
        <end position="1095"/>
    </location>
</feature>
<dbReference type="Pfam" id="PF17210">
    <property type="entry name" value="SdrD_B"/>
    <property type="match status" value="8"/>
</dbReference>
<feature type="region of interest" description="Disordered" evidence="4">
    <location>
        <begin position="1700"/>
        <end position="1722"/>
    </location>
</feature>
<dbReference type="eggNOG" id="COG1361">
    <property type="taxonomic scope" value="Bacteria"/>
</dbReference>
<feature type="domain" description="SD-repeat containing protein B" evidence="6">
    <location>
        <begin position="757"/>
        <end position="865"/>
    </location>
</feature>
<dbReference type="EMBL" id="CP000148">
    <property type="protein sequence ID" value="ABB32272.1"/>
    <property type="molecule type" value="Genomic_DNA"/>
</dbReference>
<feature type="domain" description="SD-repeat containing protein B" evidence="6">
    <location>
        <begin position="287"/>
        <end position="402"/>
    </location>
</feature>
<proteinExistence type="predicted"/>
<feature type="domain" description="DUF7507" evidence="7">
    <location>
        <begin position="1532"/>
        <end position="1601"/>
    </location>
</feature>
<dbReference type="Proteomes" id="UP000007073">
    <property type="component" value="Chromosome"/>
</dbReference>
<sequence length="2604" mass="279955">MRKCAYYFLLIATLLCLSTIQTHAASGTLQFKDTRLGNITVSVFDWSPDNGLAVGVVPLPTSPASSDFNLLLHSFLTNFKGPNGIIAGSGLNADYEITVVMGATQTGFTDSSTIPVNTNFKLSSNKTINYFKVYYDTNLNSNSLTGQGYNDGILLMSGTISNDNGNFSITTNATVPLDNFLNNNYPTATTLQGGGGYAASVAIDYYNPEFITFTSPNARLSFATNTNEVTPFNQADPSAAFYNGTGFQTPIRGAGNVNGMPATQGKADFQFQADANSSVQYEACTGSIGDIVWHDLNRNGIQDPGEPGIDGVPVSIYKASDNSLITTTTTGVGPLNQHGYYQFTGLCAGNYKVVVDETKLPTGFTPTTSNVGSDPAIDSNGSPASVTLPTDSSSDQTIDFGYVSPCTGSIGDFVWLDMNRDGIQNDGPNAGINGATIRLYNDTLTTVLATTTSGPNGYYQFSGLCAGTYQVVVDETTLPPGLLQTGSLQGTDRAIDSNGSPASVTLPTDSSSDQTIDFGYVARCTGTIGDYVWLDQNFNSLQDAGEPGIDGVTINLRKASDNSLITTTTTGSNGFYQFTGLCAGDYLVESTPPPGLSRVPLCSADQTIGNDSNCSPAQVTLPADNSSNQTIDFGFESACTGTIGDFVWEDANRNGIQDAGEQGINGVTLNLRRISDYSVIATTTTNTVGYYQFNGLCAGSYKVEAITPTGYMPTPSCSSDQTIANDSNCNPAQVDLPSNFSPNQTIDFGFFTPCSGSLGDFVWNDLNHNGIQDANEPGIAGVPVTITGTNIYGTAVNTTVNTNASGMYTFTGLCQGTYTVTVPTPAGYTPTLTGKGTTATDSNGSPASVTLPADNSSDQTIDFGFFTPCSGSIGDFVWNDLNHNGVQDANEPGIAGVPVTITGTNIYGTAVSMTVNTNASGMYQFTGLCQGTYTVTVPTPAGYTPTLTGKGTTATDSNGSPATVVLAADNSSDQTIDFGFFTPCSGSIGDFVWNDLNHNGIQDANEPGIAGVPVTITGTNIYGTAVSMTVNTNASGMYTFTGLCQGTYTVTVPTPAGFTPTLTGKGTTATDSNGSPATVVLAADNSSDQTIDFGFFTPCSGSIGDFVWNDLNHNGIQDANEPGIAGVPVTITGTNIYGTTVSMTVNTNASGMYTFTGLCQGTYTVTVPTPAGFTPTLTGKGTTATDSNGSPATVVLAADNSSDQTIDFGFFTPTPSIKIIKYTNGDDADLPTGPMIPVGGLVTWTYVVTNTGNVDLANVVVTDDKLGAICTIGPLATGASQTCTKTGTAVMGQYANTGTVTGTFGTTTVTDQNPSHYFGVKASIDIRKQAEGPDTRNFPAGSNVPFEIVVTNTGNVALNNVVVTDQMVPACNATIGTLNPGQIYTYTCTAPMVLNNFTNTACTEGMAGTTTVTDCDDSTVVVTTPKISIKKYTNGDDADLAPGPYIPVGGEVKWEYVVTNTGNVDLTNVVVTDDKLGAICTIGPLAAGASQTCTKTGTAVMGQYANMGTVTGQYNGTTVTDQNPSHYFGVKASIDIRKQAEGPDTRSFPAGSDVPFEIVVTNTGNVALNNVKVTDQLVPACNTTIGTLNPGQVYSYTCTAPMVLNGFTNTACTEGMAGAVVVTDCDDSTVTVTTAKIDIAKYVSIDGKTWFHTDSSDVLKVALCATCEEEYDKEHCDYNHDNKCDERDVDYCKSNKYECDRHDSEHGSNKRKHRCDDSSNKSYCEDKAEDAHERDHSDYNNDGKCDERDIDYCRYNKSTCDRHDADHHSTTRSYRCDDSYSKTTCESKKKDEEKSDKERSDYNRDGKCDERDVAYCQNNKSSCDSFDRDRGNLKRRFRCDDSTSGGKCEDMARTEHDKDDGDYNNDGKCDERDIDYCKYNRSACDQHDKNHGSGKRTYRCDDSSNESSCEDRVRKEHDHDRSDYDHDGKLDEDDIKYCQENKDRCVKQDRDYSNCKRTYRCDDSEHREDCGYYAQREHDKDDSDYNHDGKCDERDIDYCKNEQERCDEHDRDHKLTKRTYRCDDSSYKDSCGSYAQREHDKDRSDYNRDGKRDERDIDYCKGNDEECIKHDKGHGNFTRSYRCDESSNKTLCESTRYSQNKSEKDDSDYNRDGKCDERDISYCKYNRDACDKFDSDRGNRKRTYRCDDSSYKTSCQDKAEYEHDRDHADYNRDGKCDERDIDNCKNSPYGCDDHDRDHGDSKRHYRCDDSYDKTRCEERSREERDRESSCSGSGSYPSPACGKVYFKYLVTNTGSTTLTNLTLTDDKNSVSSCTIPAGLNPDGSFSCIIGPLPAKAGLQVNTATATGTYGGVTTTDTDKAYYYGCDGTAPKSPGYWKNHPEAWPVESITIGGKTYTKAQAISLMNTPVSGDKTYTLFKALVAAKLDAMGCGDSSCVTDTIAKSDAWMALHPVGSGVAGDSYAWKQAEPWYLILDDYINGKLVCGGSNTCTPPPPPAPTCGQCSGGTTKLALKYTGDCLAKVEVKDSNGRTLFSSTVAPDSSFNFTGMSTNGTMGQYVKVYVNGSYKATIYTDCSKPIYPGMGIGSFNVVEGYSLNGGKFCRVSSSSCTSYDDDHYSSDYCGSHDGESSCLNFFDHESSDSHHDD</sequence>
<keyword evidence="2" id="KW-0964">Secreted</keyword>
<comment type="subcellular location">
    <subcellularLocation>
        <location evidence="1">Secreted</location>
    </subcellularLocation>
</comment>
<dbReference type="GO" id="GO:0005576">
    <property type="term" value="C:extracellular region"/>
    <property type="evidence" value="ECO:0007669"/>
    <property type="project" value="UniProtKB-SubCell"/>
</dbReference>
<evidence type="ECO:0000256" key="2">
    <source>
        <dbReference type="ARBA" id="ARBA00022525"/>
    </source>
</evidence>
<dbReference type="HOGENOM" id="CLU_227872_0_0_7"/>
<dbReference type="Pfam" id="PF24346">
    <property type="entry name" value="DUF7507"/>
    <property type="match status" value="4"/>
</dbReference>
<evidence type="ECO:0000256" key="1">
    <source>
        <dbReference type="ARBA" id="ARBA00004613"/>
    </source>
</evidence>